<dbReference type="OrthoDB" id="21467at2759"/>
<evidence type="ECO:0000256" key="3">
    <source>
        <dbReference type="SAM" id="MobiDB-lite"/>
    </source>
</evidence>
<evidence type="ECO:0000259" key="4">
    <source>
        <dbReference type="PROSITE" id="PS50102"/>
    </source>
</evidence>
<protein>
    <recommendedName>
        <fullName evidence="4">RRM domain-containing protein</fullName>
    </recommendedName>
</protein>
<evidence type="ECO:0000313" key="5">
    <source>
        <dbReference type="EMBL" id="CAE7699065.1"/>
    </source>
</evidence>
<accession>A0A812WR24</accession>
<comment type="caution">
    <text evidence="5">The sequence shown here is derived from an EMBL/GenBank/DDBJ whole genome shotgun (WGS) entry which is preliminary data.</text>
</comment>
<keyword evidence="6" id="KW-1185">Reference proteome</keyword>
<reference evidence="5" key="1">
    <citation type="submission" date="2021-02" db="EMBL/GenBank/DDBJ databases">
        <authorList>
            <person name="Dougan E. K."/>
            <person name="Rhodes N."/>
            <person name="Thang M."/>
            <person name="Chan C."/>
        </authorList>
    </citation>
    <scope>NUCLEOTIDE SEQUENCE</scope>
</reference>
<sequence length="414" mass="45780">MRLRLRCGNSYRLGDLQWCMVHVPENVFTVRDFAGHVSRLLELNLHGGNAELPQILLDGFMVPHDEEVREVLRDDEVVDVEVLDSAGVEPSQGSHKRHQADLPGHGGNKRLKGSPAPAPVMALGWQPDPEKSDADKAVEAAKALALATCTDGAPSNGCGKDEGRGIFVGGLPTSVDDKELRKHFEQFGTVQDATVVMNQKTGKPKGFGFVEFREPGAREKVLSPVVTLLDAAEAAAIPEPQECNHFRVCSTFRLEEMSPDMVDSEIKVPAECSSSLLAHARYVILKFSNEEQARLNDLYHYSRKFFSNPSAYKEGFKCFPIPGGYMTPFPGTYEIFELRRGLPGCPAELRQAMEAFAVLEKLALDFATQASVRHFEASPSEGDDFTHTLRFRWLRPSEIGRQSSPLPAQSRSEK</sequence>
<feature type="region of interest" description="Disordered" evidence="3">
    <location>
        <begin position="85"/>
        <end position="115"/>
    </location>
</feature>
<dbReference type="Pfam" id="PF00076">
    <property type="entry name" value="RRM_1"/>
    <property type="match status" value="1"/>
</dbReference>
<dbReference type="GO" id="GO:0005634">
    <property type="term" value="C:nucleus"/>
    <property type="evidence" value="ECO:0007669"/>
    <property type="project" value="TreeGrafter"/>
</dbReference>
<feature type="domain" description="RRM" evidence="4">
    <location>
        <begin position="164"/>
        <end position="230"/>
    </location>
</feature>
<proteinExistence type="predicted"/>
<dbReference type="PROSITE" id="PS50102">
    <property type="entry name" value="RRM"/>
    <property type="match status" value="1"/>
</dbReference>
<gene>
    <name evidence="5" type="ORF">SNEC2469_LOCUS20145</name>
</gene>
<dbReference type="PANTHER" id="PTHR48024:SF56">
    <property type="entry name" value="HETEROGENEOUS NUCLEAR RIBONUCLEOPROTEIN A0"/>
    <property type="match status" value="1"/>
</dbReference>
<dbReference type="InterPro" id="IPR012677">
    <property type="entry name" value="Nucleotide-bd_a/b_plait_sf"/>
</dbReference>
<dbReference type="Gene3D" id="3.30.70.330">
    <property type="match status" value="1"/>
</dbReference>
<name>A0A812WR24_9DINO</name>
<dbReference type="SUPFAM" id="SSF54928">
    <property type="entry name" value="RNA-binding domain, RBD"/>
    <property type="match status" value="1"/>
</dbReference>
<keyword evidence="1 2" id="KW-0694">RNA-binding</keyword>
<evidence type="ECO:0000256" key="1">
    <source>
        <dbReference type="ARBA" id="ARBA00022884"/>
    </source>
</evidence>
<dbReference type="GO" id="GO:0003723">
    <property type="term" value="F:RNA binding"/>
    <property type="evidence" value="ECO:0007669"/>
    <property type="project" value="UniProtKB-UniRule"/>
</dbReference>
<organism evidence="5 6">
    <name type="scientific">Symbiodinium necroappetens</name>
    <dbReference type="NCBI Taxonomy" id="1628268"/>
    <lineage>
        <taxon>Eukaryota</taxon>
        <taxon>Sar</taxon>
        <taxon>Alveolata</taxon>
        <taxon>Dinophyceae</taxon>
        <taxon>Suessiales</taxon>
        <taxon>Symbiodiniaceae</taxon>
        <taxon>Symbiodinium</taxon>
    </lineage>
</organism>
<evidence type="ECO:0000256" key="2">
    <source>
        <dbReference type="PROSITE-ProRule" id="PRU00176"/>
    </source>
</evidence>
<evidence type="ECO:0000313" key="6">
    <source>
        <dbReference type="Proteomes" id="UP000601435"/>
    </source>
</evidence>
<dbReference type="InterPro" id="IPR050886">
    <property type="entry name" value="RNA-binding_reg"/>
</dbReference>
<dbReference type="Proteomes" id="UP000601435">
    <property type="component" value="Unassembled WGS sequence"/>
</dbReference>
<dbReference type="InterPro" id="IPR035979">
    <property type="entry name" value="RBD_domain_sf"/>
</dbReference>
<dbReference type="SMART" id="SM00360">
    <property type="entry name" value="RRM"/>
    <property type="match status" value="1"/>
</dbReference>
<dbReference type="EMBL" id="CAJNJA010034864">
    <property type="protein sequence ID" value="CAE7699065.1"/>
    <property type="molecule type" value="Genomic_DNA"/>
</dbReference>
<dbReference type="AlphaFoldDB" id="A0A812WR24"/>
<dbReference type="PANTHER" id="PTHR48024">
    <property type="entry name" value="GEO13361P1-RELATED"/>
    <property type="match status" value="1"/>
</dbReference>
<dbReference type="InterPro" id="IPR000504">
    <property type="entry name" value="RRM_dom"/>
</dbReference>